<sequence length="170" mass="18133">MLLSKPNGDTLVIIEAEEPETGQTMQIECTAESEDEIRDLLSFDLSEDALKKRISALAISADAKSVLFTVAKTTIRVGHVVIKIGRKVLDIITKILADFPMASTGAVFGAIFGYLVTSVPIIGFVFGPFVGTLAIALGFAVGAIQDLGNKALERRIEASLVSIETLKPKV</sequence>
<dbReference type="EMBL" id="LAZR01007023">
    <property type="protein sequence ID" value="KKM87970.1"/>
    <property type="molecule type" value="Genomic_DNA"/>
</dbReference>
<organism evidence="2">
    <name type="scientific">marine sediment metagenome</name>
    <dbReference type="NCBI Taxonomy" id="412755"/>
    <lineage>
        <taxon>unclassified sequences</taxon>
        <taxon>metagenomes</taxon>
        <taxon>ecological metagenomes</taxon>
    </lineage>
</organism>
<keyword evidence="1" id="KW-0812">Transmembrane</keyword>
<keyword evidence="1" id="KW-1133">Transmembrane helix</keyword>
<proteinExistence type="predicted"/>
<feature type="transmembrane region" description="Helical" evidence="1">
    <location>
        <begin position="121"/>
        <end position="144"/>
    </location>
</feature>
<evidence type="ECO:0000313" key="2">
    <source>
        <dbReference type="EMBL" id="KKM87970.1"/>
    </source>
</evidence>
<comment type="caution">
    <text evidence="2">The sequence shown here is derived from an EMBL/GenBank/DDBJ whole genome shotgun (WGS) entry which is preliminary data.</text>
</comment>
<reference evidence="2" key="1">
    <citation type="journal article" date="2015" name="Nature">
        <title>Complex archaea that bridge the gap between prokaryotes and eukaryotes.</title>
        <authorList>
            <person name="Spang A."/>
            <person name="Saw J.H."/>
            <person name="Jorgensen S.L."/>
            <person name="Zaremba-Niedzwiedzka K."/>
            <person name="Martijn J."/>
            <person name="Lind A.E."/>
            <person name="van Eijk R."/>
            <person name="Schleper C."/>
            <person name="Guy L."/>
            <person name="Ettema T.J."/>
        </authorList>
    </citation>
    <scope>NUCLEOTIDE SEQUENCE</scope>
</reference>
<accession>A0A0F9NGU1</accession>
<protein>
    <submittedName>
        <fullName evidence="2">Uncharacterized protein</fullName>
    </submittedName>
</protein>
<gene>
    <name evidence="2" type="ORF">LCGC14_1263510</name>
</gene>
<name>A0A0F9NGU1_9ZZZZ</name>
<evidence type="ECO:0000256" key="1">
    <source>
        <dbReference type="SAM" id="Phobius"/>
    </source>
</evidence>
<dbReference type="AlphaFoldDB" id="A0A0F9NGU1"/>
<feature type="transmembrane region" description="Helical" evidence="1">
    <location>
        <begin position="95"/>
        <end position="115"/>
    </location>
</feature>
<keyword evidence="1" id="KW-0472">Membrane</keyword>